<sequence length="176" mass="18890">MRDHSSARGNRSVHGPDASVQRSGTTTEAEFTPVEELVLDTLAARLRLGEAVWTFDVRLEATLESLAARRLIDVVGVPVGPTVRARLTTAGMAVTMDETYASPIERPDVDSSVEAEDLADLTIVRCAGGVAWQKLMTIDGPRWFSTIPDSSHGPFTSAELVARRGPVTVVSVPALH</sequence>
<feature type="region of interest" description="Disordered" evidence="1">
    <location>
        <begin position="1"/>
        <end position="29"/>
    </location>
</feature>
<accession>A0A6N7EPF7</accession>
<keyword evidence="3" id="KW-1185">Reference proteome</keyword>
<dbReference type="AlphaFoldDB" id="A0A6N7EPF7"/>
<dbReference type="EMBL" id="WHPC01000026">
    <property type="protein sequence ID" value="MPV37114.1"/>
    <property type="molecule type" value="Genomic_DNA"/>
</dbReference>
<feature type="compositionally biased region" description="Polar residues" evidence="1">
    <location>
        <begin position="20"/>
        <end position="29"/>
    </location>
</feature>
<evidence type="ECO:0000313" key="3">
    <source>
        <dbReference type="Proteomes" id="UP000437709"/>
    </source>
</evidence>
<evidence type="ECO:0000313" key="2">
    <source>
        <dbReference type="EMBL" id="MPV37114.1"/>
    </source>
</evidence>
<gene>
    <name evidence="2" type="ORF">GB881_08630</name>
</gene>
<dbReference type="Proteomes" id="UP000437709">
    <property type="component" value="Unassembled WGS sequence"/>
</dbReference>
<reference evidence="2 3" key="1">
    <citation type="submission" date="2019-10" db="EMBL/GenBank/DDBJ databases">
        <title>Georgenia wutianyii sp. nov. and Georgenia yuyongxinii sp. nov. isolated from plateau pika (Ochotona curzoniae) in the Qinghai-Tibet plateau of China.</title>
        <authorList>
            <person name="Tian Z."/>
        </authorList>
    </citation>
    <scope>NUCLEOTIDE SEQUENCE [LARGE SCALE GENOMIC DNA]</scope>
    <source>
        <strain evidence="2 3">JCM 19765</strain>
    </source>
</reference>
<comment type="caution">
    <text evidence="2">The sequence shown here is derived from an EMBL/GenBank/DDBJ whole genome shotgun (WGS) entry which is preliminary data.</text>
</comment>
<protein>
    <submittedName>
        <fullName evidence="2">Uncharacterized protein</fullName>
    </submittedName>
</protein>
<proteinExistence type="predicted"/>
<organism evidence="2 3">
    <name type="scientific">Georgenia subflava</name>
    <dbReference type="NCBI Taxonomy" id="1622177"/>
    <lineage>
        <taxon>Bacteria</taxon>
        <taxon>Bacillati</taxon>
        <taxon>Actinomycetota</taxon>
        <taxon>Actinomycetes</taxon>
        <taxon>Micrococcales</taxon>
        <taxon>Bogoriellaceae</taxon>
        <taxon>Georgenia</taxon>
    </lineage>
</organism>
<name>A0A6N7EPF7_9MICO</name>
<evidence type="ECO:0000256" key="1">
    <source>
        <dbReference type="SAM" id="MobiDB-lite"/>
    </source>
</evidence>
<dbReference type="OrthoDB" id="5198506at2"/>
<dbReference type="RefSeq" id="WP_152193968.1">
    <property type="nucleotide sequence ID" value="NZ_VUKD01000001.1"/>
</dbReference>